<comment type="caution">
    <text evidence="1">The sequence shown here is derived from an EMBL/GenBank/DDBJ whole genome shotgun (WGS) entry which is preliminary data.</text>
</comment>
<keyword evidence="1" id="KW-0436">Ligase</keyword>
<accession>A0A8S0TJU9</accession>
<sequence>MPIFSRPIVTRSRIKNRLLVLSTFLSLTLLFYLNNRGPALPAATSAAVNFHLSPPPPPPPPLSVHDLLFSIASSSSSLPRRIPYIRLWCDPISAHNNTFIFLDRPTTEPTNPSSIPPIVLSSKSSPNLPSGYRIALIVKDAVTLDIPNIHWYVFGDDDTVFFTENLVRILSKYDHNRWYYIGYGSESFEQNDKFFFNMAFGGGGFAISAPLARVLARVLDSCLDRYPHLYGSDARIFACLSELGVGLTPEPGFHQVDVRGNLFGFLAAHPLSPLLSLHHMEAVEPIFPGMSRIQSLEHLFKAIQVDPAKVLQQTVCYDYTNSLTISIAWGYAVQIYEGNKLLLDILSLQKSFRPWRRGKNVDSSHYMFNTREFPRDPCKRPAVFFMDTVVSDTNQVWTSYTKRDVDSCVRLKAIEKLKVIRVLSPKLDFDIEQLKTPRRHCCDISPSFDEKMVVQIRQCGMDELVTMRT</sequence>
<evidence type="ECO:0000313" key="1">
    <source>
        <dbReference type="EMBL" id="CAA3003842.1"/>
    </source>
</evidence>
<reference evidence="1 2" key="1">
    <citation type="submission" date="2019-12" db="EMBL/GenBank/DDBJ databases">
        <authorList>
            <person name="Alioto T."/>
            <person name="Alioto T."/>
            <person name="Gomez Garrido J."/>
        </authorList>
    </citation>
    <scope>NUCLEOTIDE SEQUENCE [LARGE SCALE GENOMIC DNA]</scope>
</reference>
<name>A0A8S0TJU9_OLEEU</name>
<keyword evidence="2" id="KW-1185">Reference proteome</keyword>
<organism evidence="1 2">
    <name type="scientific">Olea europaea subsp. europaea</name>
    <dbReference type="NCBI Taxonomy" id="158383"/>
    <lineage>
        <taxon>Eukaryota</taxon>
        <taxon>Viridiplantae</taxon>
        <taxon>Streptophyta</taxon>
        <taxon>Embryophyta</taxon>
        <taxon>Tracheophyta</taxon>
        <taxon>Spermatophyta</taxon>
        <taxon>Magnoliopsida</taxon>
        <taxon>eudicotyledons</taxon>
        <taxon>Gunneridae</taxon>
        <taxon>Pentapetalae</taxon>
        <taxon>asterids</taxon>
        <taxon>lamiids</taxon>
        <taxon>Lamiales</taxon>
        <taxon>Oleaceae</taxon>
        <taxon>Oleeae</taxon>
        <taxon>Olea</taxon>
    </lineage>
</organism>
<proteinExistence type="predicted"/>
<dbReference type="AlphaFoldDB" id="A0A8S0TJU9"/>
<dbReference type="EMBL" id="CACTIH010006031">
    <property type="protein sequence ID" value="CAA3003842.1"/>
    <property type="molecule type" value="Genomic_DNA"/>
</dbReference>
<gene>
    <name evidence="1" type="ORF">OLEA9_A017392</name>
</gene>
<dbReference type="Pfam" id="PF04646">
    <property type="entry name" value="DUF604"/>
    <property type="match status" value="1"/>
</dbReference>
<dbReference type="OrthoDB" id="421979at2759"/>
<dbReference type="Proteomes" id="UP000594638">
    <property type="component" value="Unassembled WGS sequence"/>
</dbReference>
<dbReference type="Gramene" id="OE9A017392T1">
    <property type="protein sequence ID" value="OE9A017392C1"/>
    <property type="gene ID" value="OE9A017392"/>
</dbReference>
<dbReference type="GO" id="GO:0016874">
    <property type="term" value="F:ligase activity"/>
    <property type="evidence" value="ECO:0007669"/>
    <property type="project" value="UniProtKB-KW"/>
</dbReference>
<dbReference type="PANTHER" id="PTHR10811">
    <property type="entry name" value="FRINGE-RELATED"/>
    <property type="match status" value="1"/>
</dbReference>
<protein>
    <submittedName>
        <fullName evidence="1">ATP-dependent DNA ligase ykoU</fullName>
    </submittedName>
</protein>
<dbReference type="Gene3D" id="3.90.550.50">
    <property type="match status" value="1"/>
</dbReference>
<dbReference type="InterPro" id="IPR006740">
    <property type="entry name" value="DUF604"/>
</dbReference>
<evidence type="ECO:0000313" key="2">
    <source>
        <dbReference type="Proteomes" id="UP000594638"/>
    </source>
</evidence>